<dbReference type="InterPro" id="IPR009502">
    <property type="entry name" value="SecM"/>
</dbReference>
<evidence type="ECO:0000256" key="3">
    <source>
        <dbReference type="ARBA" id="ARBA00022764"/>
    </source>
</evidence>
<name>A0A379FP85_PRORE</name>
<evidence type="ECO:0000256" key="4">
    <source>
        <dbReference type="HAMAP-Rule" id="MF_01332"/>
    </source>
</evidence>
<organism evidence="6 7">
    <name type="scientific">Providencia rettgeri</name>
    <dbReference type="NCBI Taxonomy" id="587"/>
    <lineage>
        <taxon>Bacteria</taxon>
        <taxon>Pseudomonadati</taxon>
        <taxon>Pseudomonadota</taxon>
        <taxon>Gammaproteobacteria</taxon>
        <taxon>Enterobacterales</taxon>
        <taxon>Morganellaceae</taxon>
        <taxon>Providencia</taxon>
    </lineage>
</organism>
<evidence type="ECO:0000256" key="5">
    <source>
        <dbReference type="SAM" id="Phobius"/>
    </source>
</evidence>
<keyword evidence="5" id="KW-0472">Membrane</keyword>
<accession>A0A379FP85</accession>
<reference evidence="6 7" key="1">
    <citation type="submission" date="2018-06" db="EMBL/GenBank/DDBJ databases">
        <authorList>
            <consortium name="Pathogen Informatics"/>
            <person name="Doyle S."/>
        </authorList>
    </citation>
    <scope>NUCLEOTIDE SEQUENCE [LARGE SCALE GENOMIC DNA]</scope>
    <source>
        <strain evidence="6 7">NCTC11801</strain>
    </source>
</reference>
<dbReference type="GO" id="GO:0042597">
    <property type="term" value="C:periplasmic space"/>
    <property type="evidence" value="ECO:0007669"/>
    <property type="project" value="UniProtKB-SubCell"/>
</dbReference>
<dbReference type="HAMAP" id="MF_01332">
    <property type="entry name" value="SecM"/>
    <property type="match status" value="1"/>
</dbReference>
<dbReference type="GO" id="GO:0045182">
    <property type="term" value="F:translation regulator activity"/>
    <property type="evidence" value="ECO:0007669"/>
    <property type="project" value="InterPro"/>
</dbReference>
<dbReference type="GO" id="GO:0005829">
    <property type="term" value="C:cytosol"/>
    <property type="evidence" value="ECO:0007669"/>
    <property type="project" value="UniProtKB-SubCell"/>
</dbReference>
<sequence length="195" mass="22160">MKQRITNNNFVTYSLYKSLMGILNFWRQLGRKYFWSHLLLGVVATGVGLPTILNALSESQHTQVNSSPVNRQSQAVNAFDNLFSQQNSQRSSSSSSSYSVNYWQQHAVRNVIRQLTFAFSATEDDDVNTAAEETEKLIVPQLMLDTLYAMLAQRSLQWDESVIQFSHYNYPHIIAYQPAIWIAQVHGIRAGPLTA</sequence>
<dbReference type="AlphaFoldDB" id="A0A379FP85"/>
<keyword evidence="2" id="KW-0732">Signal</keyword>
<comment type="function">
    <text evidence="4">Regulates secA expression by translational coupling of the secM secA operon. Translational pausing at a specific Pro residue 5 residues before the end of the protein may allow disruption of a mRNA repressor helix that normally suppresses secA translation initiation.</text>
</comment>
<dbReference type="NCBIfam" id="NF002799">
    <property type="entry name" value="PRK02943.1-1"/>
    <property type="match status" value="1"/>
</dbReference>
<protein>
    <recommendedName>
        <fullName evidence="4">Secretion monitor</fullName>
    </recommendedName>
</protein>
<keyword evidence="1 4" id="KW-0963">Cytoplasm</keyword>
<evidence type="ECO:0000256" key="1">
    <source>
        <dbReference type="ARBA" id="ARBA00022490"/>
    </source>
</evidence>
<keyword evidence="5" id="KW-1133">Transmembrane helix</keyword>
<evidence type="ECO:0000313" key="6">
    <source>
        <dbReference type="EMBL" id="SUC30488.1"/>
    </source>
</evidence>
<dbReference type="EMBL" id="UGTZ01000001">
    <property type="protein sequence ID" value="SUC30488.1"/>
    <property type="molecule type" value="Genomic_DNA"/>
</dbReference>
<feature type="transmembrane region" description="Helical" evidence="5">
    <location>
        <begin position="33"/>
        <end position="53"/>
    </location>
</feature>
<gene>
    <name evidence="4 6" type="primary">secM</name>
    <name evidence="6" type="ORF">NCTC11801_01416</name>
</gene>
<keyword evidence="5" id="KW-0812">Transmembrane</keyword>
<keyword evidence="3 4" id="KW-0574">Periplasm</keyword>
<dbReference type="Pfam" id="PF06558">
    <property type="entry name" value="SecM"/>
    <property type="match status" value="1"/>
</dbReference>
<evidence type="ECO:0000256" key="2">
    <source>
        <dbReference type="ARBA" id="ARBA00022729"/>
    </source>
</evidence>
<evidence type="ECO:0000313" key="7">
    <source>
        <dbReference type="Proteomes" id="UP000254208"/>
    </source>
</evidence>
<comment type="similarity">
    <text evidence="4">Belongs to the SecM family.</text>
</comment>
<dbReference type="Proteomes" id="UP000254208">
    <property type="component" value="Unassembled WGS sequence"/>
</dbReference>
<proteinExistence type="inferred from homology"/>
<comment type="subcellular location">
    <subcellularLocation>
        <location evidence="4">Cytoplasm</location>
        <location evidence="4">Cytosol</location>
    </subcellularLocation>
    <subcellularLocation>
        <location evidence="4">Periplasm</location>
    </subcellularLocation>
    <text evidence="4">The active form is cytosolic, while the periplasmic form is rapidly degraded, mainly by the tail-specific protease.</text>
</comment>